<evidence type="ECO:0000313" key="3">
    <source>
        <dbReference type="EMBL" id="CAG7817185.1"/>
    </source>
</evidence>
<protein>
    <recommendedName>
        <fullName evidence="5">Secreted protein</fullName>
    </recommendedName>
</protein>
<dbReference type="EMBL" id="CAJVCH010387730">
    <property type="protein sequence ID" value="CAG7817185.1"/>
    <property type="molecule type" value="Genomic_DNA"/>
</dbReference>
<comment type="caution">
    <text evidence="3">The sequence shown here is derived from an EMBL/GenBank/DDBJ whole genome shotgun (WGS) entry which is preliminary data.</text>
</comment>
<dbReference type="Proteomes" id="UP000708208">
    <property type="component" value="Unassembled WGS sequence"/>
</dbReference>
<keyword evidence="2" id="KW-0732">Signal</keyword>
<feature type="chain" id="PRO_5035327336" description="Secreted protein" evidence="2">
    <location>
        <begin position="32"/>
        <end position="75"/>
    </location>
</feature>
<feature type="signal peptide" evidence="2">
    <location>
        <begin position="1"/>
        <end position="31"/>
    </location>
</feature>
<evidence type="ECO:0000256" key="1">
    <source>
        <dbReference type="SAM" id="MobiDB-lite"/>
    </source>
</evidence>
<dbReference type="AlphaFoldDB" id="A0A8J2KLH7"/>
<accession>A0A8J2KLH7</accession>
<sequence>MSTHRKLYLRLILIIFRHKLFFSSLAVPAQSEPIYGLYAEVVFNPPDEIIYPEDDTDQNRDPRDGPYFQGDILNP</sequence>
<organism evidence="3 4">
    <name type="scientific">Allacma fusca</name>
    <dbReference type="NCBI Taxonomy" id="39272"/>
    <lineage>
        <taxon>Eukaryota</taxon>
        <taxon>Metazoa</taxon>
        <taxon>Ecdysozoa</taxon>
        <taxon>Arthropoda</taxon>
        <taxon>Hexapoda</taxon>
        <taxon>Collembola</taxon>
        <taxon>Symphypleona</taxon>
        <taxon>Sminthuridae</taxon>
        <taxon>Allacma</taxon>
    </lineage>
</organism>
<evidence type="ECO:0008006" key="5">
    <source>
        <dbReference type="Google" id="ProtNLM"/>
    </source>
</evidence>
<feature type="region of interest" description="Disordered" evidence="1">
    <location>
        <begin position="50"/>
        <end position="75"/>
    </location>
</feature>
<feature type="non-terminal residue" evidence="3">
    <location>
        <position position="1"/>
    </location>
</feature>
<proteinExistence type="predicted"/>
<gene>
    <name evidence="3" type="ORF">AFUS01_LOCUS27764</name>
</gene>
<evidence type="ECO:0000256" key="2">
    <source>
        <dbReference type="SAM" id="SignalP"/>
    </source>
</evidence>
<keyword evidence="4" id="KW-1185">Reference proteome</keyword>
<name>A0A8J2KLH7_9HEXA</name>
<evidence type="ECO:0000313" key="4">
    <source>
        <dbReference type="Proteomes" id="UP000708208"/>
    </source>
</evidence>
<reference evidence="3" key="1">
    <citation type="submission" date="2021-06" db="EMBL/GenBank/DDBJ databases">
        <authorList>
            <person name="Hodson N. C."/>
            <person name="Mongue J. A."/>
            <person name="Jaron S. K."/>
        </authorList>
    </citation>
    <scope>NUCLEOTIDE SEQUENCE</scope>
</reference>